<evidence type="ECO:0000256" key="1">
    <source>
        <dbReference type="SAM" id="MobiDB-lite"/>
    </source>
</evidence>
<evidence type="ECO:0000313" key="3">
    <source>
        <dbReference type="EMBL" id="EKP94046.1"/>
    </source>
</evidence>
<dbReference type="HOGENOM" id="CLU_012253_0_0_9"/>
<evidence type="ECO:0000259" key="2">
    <source>
        <dbReference type="Pfam" id="PF07995"/>
    </source>
</evidence>
<comment type="caution">
    <text evidence="3">The sequence shown here is derived from an EMBL/GenBank/DDBJ whole genome shotgun (WGS) entry which is preliminary data.</text>
</comment>
<dbReference type="InterPro" id="IPR011041">
    <property type="entry name" value="Quinoprot_gluc/sorb_DH_b-prop"/>
</dbReference>
<reference evidence="3" key="1">
    <citation type="submission" date="2010-10" db="EMBL/GenBank/DDBJ databases">
        <authorList>
            <consortium name="US DOE Joint Genome Institute (JGI-PGF)"/>
            <person name="Lucas S."/>
            <person name="Copeland A."/>
            <person name="Lapidus A."/>
            <person name="Bruce D."/>
            <person name="Goodwin L."/>
            <person name="Pitluck S."/>
            <person name="Kyrpides N."/>
            <person name="Mavromatis K."/>
            <person name="Detter J.C."/>
            <person name="Han C."/>
            <person name="Land M."/>
            <person name="Hauser L."/>
            <person name="Markowitz V."/>
            <person name="Cheng J.-F."/>
            <person name="Hugenholtz P."/>
            <person name="Woyke T."/>
            <person name="Wu D."/>
            <person name="Pukall R."/>
            <person name="Wahrenburg C."/>
            <person name="Brambilla E."/>
            <person name="Klenk H.-P."/>
            <person name="Eisen J.A."/>
        </authorList>
    </citation>
    <scope>NUCLEOTIDE SEQUENCE [LARGE SCALE GENOMIC DNA]</scope>
    <source>
        <strain evidence="3">DSM 13965</strain>
    </source>
</reference>
<dbReference type="PANTHER" id="PTHR19328:SF13">
    <property type="entry name" value="HIPL1 PROTEIN"/>
    <property type="match status" value="1"/>
</dbReference>
<proteinExistence type="predicted"/>
<feature type="compositionally biased region" description="Gly residues" evidence="1">
    <location>
        <begin position="88"/>
        <end position="105"/>
    </location>
</feature>
<reference evidence="3" key="2">
    <citation type="submission" date="2012-10" db="EMBL/GenBank/DDBJ databases">
        <title>Improved high-quality draft of Thermaerobacter subterraneus C21, DSM 13965.</title>
        <authorList>
            <consortium name="DOE Joint Genome Institute"/>
            <person name="Eisen J."/>
            <person name="Huntemann M."/>
            <person name="Wei C.-L."/>
            <person name="Han J."/>
            <person name="Detter J.C."/>
            <person name="Han C."/>
            <person name="Tapia R."/>
            <person name="Chen A."/>
            <person name="Kyrpides N."/>
            <person name="Mavromatis K."/>
            <person name="Markowitz V."/>
            <person name="Szeto E."/>
            <person name="Ivanova N."/>
            <person name="Mikhailova N."/>
            <person name="Ovchinnikova G."/>
            <person name="Pagani I."/>
            <person name="Pati A."/>
            <person name="Goodwin L."/>
            <person name="Nordberg H.P."/>
            <person name="Cantor M.N."/>
            <person name="Hua S.X."/>
            <person name="Woyke T."/>
            <person name="Eisen J."/>
            <person name="Klenk H.-P."/>
        </authorList>
    </citation>
    <scope>NUCLEOTIDE SEQUENCE [LARGE SCALE GENOMIC DNA]</scope>
    <source>
        <strain evidence="3">DSM 13965</strain>
    </source>
</reference>
<sequence length="462" mass="48629">MPRRRSQAHLHGGSYRPGPAGLVAVALVLLLVSGVMAWRALGPAPFPGEVPDPAPPRPAPEDAGNGKQPGEDEPAPGPESPRSPAPGSAGGQDGGAPGGNAGSSGAGATWRLETVATGLEVPWDMAFDRRGRLFFTERPGRINLLDGGRVVTLATLPDTVATGESGLLGIALHPGFPDPPYLYVYQTYRTRGGQLRNRILRFGVEEGGGSGAAGAAPRLAGRQVVFDGIPAAAIHDGGQLEFGPDGKLYVTTGDARQPQRAQDPESLHGKILRLNPDGSVPPDNPLGPGNPVFSYGHRNPEGLAFDPASGRLYAVEHGPDAWDEVNRIEAGANYGWPVAVAPGEHRGRFTPALRSYDPIIAPAGAAFYRGPIRAWDGSLFFGTLGFQPDSPGRHLHRLRLDASGTRVVEEEILFKGQFGRIRAVQTGPGGCLYFGTSNRDGRGEPDPLDDRILRLCPQAGSD</sequence>
<evidence type="ECO:0000313" key="4">
    <source>
        <dbReference type="Proteomes" id="UP000005710"/>
    </source>
</evidence>
<dbReference type="EMBL" id="AENY02000003">
    <property type="protein sequence ID" value="EKP94046.1"/>
    <property type="molecule type" value="Genomic_DNA"/>
</dbReference>
<dbReference type="STRING" id="867903.ThesuDRAFT_01770"/>
<organism evidence="3 4">
    <name type="scientific">Thermaerobacter subterraneus DSM 13965</name>
    <dbReference type="NCBI Taxonomy" id="867903"/>
    <lineage>
        <taxon>Bacteria</taxon>
        <taxon>Bacillati</taxon>
        <taxon>Bacillota</taxon>
        <taxon>Clostridia</taxon>
        <taxon>Eubacteriales</taxon>
        <taxon>Clostridiales Family XVII. Incertae Sedis</taxon>
        <taxon>Thermaerobacter</taxon>
    </lineage>
</organism>
<dbReference type="RefSeq" id="WP_006904046.1">
    <property type="nucleotide sequence ID" value="NZ_JH976535.1"/>
</dbReference>
<dbReference type="PANTHER" id="PTHR19328">
    <property type="entry name" value="HEDGEHOG-INTERACTING PROTEIN"/>
    <property type="match status" value="1"/>
</dbReference>
<keyword evidence="4" id="KW-1185">Reference proteome</keyword>
<dbReference type="Gene3D" id="2.120.10.30">
    <property type="entry name" value="TolB, C-terminal domain"/>
    <property type="match status" value="1"/>
</dbReference>
<dbReference type="eggNOG" id="COG2133">
    <property type="taxonomic scope" value="Bacteria"/>
</dbReference>
<dbReference type="OrthoDB" id="9770043at2"/>
<dbReference type="Pfam" id="PF07995">
    <property type="entry name" value="GSDH"/>
    <property type="match status" value="1"/>
</dbReference>
<dbReference type="InterPro" id="IPR012938">
    <property type="entry name" value="Glc/Sorbosone_DH"/>
</dbReference>
<feature type="compositionally biased region" description="Pro residues" evidence="1">
    <location>
        <begin position="75"/>
        <end position="84"/>
    </location>
</feature>
<feature type="domain" description="Glucose/Sorbosone dehydrogenase" evidence="2">
    <location>
        <begin position="119"/>
        <end position="442"/>
    </location>
</feature>
<protein>
    <submittedName>
        <fullName evidence="3">Glucose/sorbosone dehydrogenase</fullName>
    </submittedName>
</protein>
<feature type="region of interest" description="Disordered" evidence="1">
    <location>
        <begin position="48"/>
        <end position="106"/>
    </location>
</feature>
<name>K6QC71_9FIRM</name>
<dbReference type="SUPFAM" id="SSF50952">
    <property type="entry name" value="Soluble quinoprotein glucose dehydrogenase"/>
    <property type="match status" value="1"/>
</dbReference>
<dbReference type="AlphaFoldDB" id="K6QC71"/>
<dbReference type="InterPro" id="IPR011042">
    <property type="entry name" value="6-blade_b-propeller_TolB-like"/>
</dbReference>
<gene>
    <name evidence="3" type="ORF">ThesuDRAFT_01770</name>
</gene>
<accession>K6QC71</accession>
<dbReference type="Proteomes" id="UP000005710">
    <property type="component" value="Unassembled WGS sequence"/>
</dbReference>
<feature type="compositionally biased region" description="Pro residues" evidence="1">
    <location>
        <begin position="48"/>
        <end position="58"/>
    </location>
</feature>